<feature type="chain" id="PRO_5012846201" evidence="1">
    <location>
        <begin position="17"/>
        <end position="293"/>
    </location>
</feature>
<organism evidence="2 3">
    <name type="scientific">Hepatospora eriocheir</name>
    <dbReference type="NCBI Taxonomy" id="1081669"/>
    <lineage>
        <taxon>Eukaryota</taxon>
        <taxon>Fungi</taxon>
        <taxon>Fungi incertae sedis</taxon>
        <taxon>Microsporidia</taxon>
        <taxon>Hepatosporidae</taxon>
        <taxon>Hepatospora</taxon>
    </lineage>
</organism>
<feature type="signal peptide" evidence="1">
    <location>
        <begin position="1"/>
        <end position="16"/>
    </location>
</feature>
<keyword evidence="1" id="KW-0732">Signal</keyword>
<evidence type="ECO:0000256" key="1">
    <source>
        <dbReference type="SAM" id="SignalP"/>
    </source>
</evidence>
<dbReference type="VEuPathDB" id="MicrosporidiaDB:A0H76_2901"/>
<proteinExistence type="predicted"/>
<evidence type="ECO:0000313" key="3">
    <source>
        <dbReference type="Proteomes" id="UP000192356"/>
    </source>
</evidence>
<keyword evidence="3" id="KW-1185">Reference proteome</keyword>
<name>A0A1X0QCS0_9MICR</name>
<dbReference type="Proteomes" id="UP000192356">
    <property type="component" value="Unassembled WGS sequence"/>
</dbReference>
<dbReference type="VEuPathDB" id="MicrosporidiaDB:HERIO_549"/>
<dbReference type="AlphaFoldDB" id="A0A1X0QCS0"/>
<dbReference type="EMBL" id="LVKB01000017">
    <property type="protein sequence ID" value="ORD97591.1"/>
    <property type="molecule type" value="Genomic_DNA"/>
</dbReference>
<sequence length="293" mass="34946">MKLILINMLLLSQVLSTSLSYGTLLDNEAIVLKNLIFKTESNSYDLKNKSSNYIYDSMSINKLKETLKDTDMLLSNRDCSTDHKRRKVLLVIKEELTNRIKEFKKVITVESLVTESNINTDQMINVGFDEYDKLKRYENRLVDYEKYPGKSYDKITFDLIPESRFVNVLPFYKNNLYKLQNIYTRFNRIFNVKNIVYVNTNRIPLKVIRLSCFIEKKINITESNDLYEIDLNVFTEDLNNLNFERKNLNELVINNDCVYNGFILSNDYYEYHNLFRFYLNIGVFYETYDRIDE</sequence>
<gene>
    <name evidence="2" type="ORF">HERIO_549</name>
</gene>
<accession>A0A1X0QCS0</accession>
<reference evidence="2 3" key="1">
    <citation type="journal article" date="2017" name="Environ. Microbiol.">
        <title>Decay of the glycolytic pathway and adaptation to intranuclear parasitism within Enterocytozoonidae microsporidia.</title>
        <authorList>
            <person name="Wiredu Boakye D."/>
            <person name="Jaroenlak P."/>
            <person name="Prachumwat A."/>
            <person name="Williams T.A."/>
            <person name="Bateman K.S."/>
            <person name="Itsathitphaisarn O."/>
            <person name="Sritunyalucksana K."/>
            <person name="Paszkiewicz K.H."/>
            <person name="Moore K.A."/>
            <person name="Stentiford G.D."/>
            <person name="Williams B.A."/>
        </authorList>
    </citation>
    <scope>NUCLEOTIDE SEQUENCE [LARGE SCALE GENOMIC DNA]</scope>
    <source>
        <strain evidence="2 3">GB1</strain>
    </source>
</reference>
<comment type="caution">
    <text evidence="2">The sequence shown here is derived from an EMBL/GenBank/DDBJ whole genome shotgun (WGS) entry which is preliminary data.</text>
</comment>
<protein>
    <submittedName>
        <fullName evidence="2">Uncharacterized protein</fullName>
    </submittedName>
</protein>
<evidence type="ECO:0000313" key="2">
    <source>
        <dbReference type="EMBL" id="ORD97591.1"/>
    </source>
</evidence>